<feature type="domain" description="N-acetyltransferase" evidence="3">
    <location>
        <begin position="6"/>
        <end position="164"/>
    </location>
</feature>
<evidence type="ECO:0000313" key="4">
    <source>
        <dbReference type="EMBL" id="GAA4705306.1"/>
    </source>
</evidence>
<keyword evidence="2" id="KW-0012">Acyltransferase</keyword>
<dbReference type="CDD" id="cd04301">
    <property type="entry name" value="NAT_SF"/>
    <property type="match status" value="1"/>
</dbReference>
<evidence type="ECO:0000313" key="5">
    <source>
        <dbReference type="Proteomes" id="UP001501446"/>
    </source>
</evidence>
<dbReference type="EMBL" id="BAABLN010000035">
    <property type="protein sequence ID" value="GAA4705306.1"/>
    <property type="molecule type" value="Genomic_DNA"/>
</dbReference>
<sequence>MSAPPITVRRPEPSDVEPLADVHLRCWQETYTGQLPDAFLGDTAWESRRRTWQAIMANQRHDMFPWVAEADDHIIGFSMAAHPQDEDDVRDVQLFMLYVLKKFHGTGAGQELLDASLGNQPSQLWMAKDNPRARRFYEKNGFEPDGAERIDSSSNGLQTIRMVR</sequence>
<name>A0ABP8XCC3_9MICC</name>
<dbReference type="Pfam" id="PF13508">
    <property type="entry name" value="Acetyltransf_7"/>
    <property type="match status" value="1"/>
</dbReference>
<keyword evidence="1" id="KW-0808">Transferase</keyword>
<dbReference type="InterPro" id="IPR050832">
    <property type="entry name" value="Bact_Acetyltransf"/>
</dbReference>
<protein>
    <submittedName>
        <fullName evidence="4">GNAT family N-acetyltransferase</fullName>
    </submittedName>
</protein>
<evidence type="ECO:0000256" key="1">
    <source>
        <dbReference type="ARBA" id="ARBA00022679"/>
    </source>
</evidence>
<reference evidence="5" key="1">
    <citation type="journal article" date="2019" name="Int. J. Syst. Evol. Microbiol.">
        <title>The Global Catalogue of Microorganisms (GCM) 10K type strain sequencing project: providing services to taxonomists for standard genome sequencing and annotation.</title>
        <authorList>
            <consortium name="The Broad Institute Genomics Platform"/>
            <consortium name="The Broad Institute Genome Sequencing Center for Infectious Disease"/>
            <person name="Wu L."/>
            <person name="Ma J."/>
        </authorList>
    </citation>
    <scope>NUCLEOTIDE SEQUENCE [LARGE SCALE GENOMIC DNA]</scope>
    <source>
        <strain evidence="5">JCM 18958</strain>
    </source>
</reference>
<dbReference type="SUPFAM" id="SSF55729">
    <property type="entry name" value="Acyl-CoA N-acyltransferases (Nat)"/>
    <property type="match status" value="1"/>
</dbReference>
<dbReference type="Gene3D" id="3.40.630.30">
    <property type="match status" value="1"/>
</dbReference>
<evidence type="ECO:0000256" key="2">
    <source>
        <dbReference type="ARBA" id="ARBA00023315"/>
    </source>
</evidence>
<dbReference type="Proteomes" id="UP001501446">
    <property type="component" value="Unassembled WGS sequence"/>
</dbReference>
<accession>A0ABP8XCC3</accession>
<proteinExistence type="predicted"/>
<dbReference type="InterPro" id="IPR000182">
    <property type="entry name" value="GNAT_dom"/>
</dbReference>
<keyword evidence="5" id="KW-1185">Reference proteome</keyword>
<dbReference type="PANTHER" id="PTHR43877">
    <property type="entry name" value="AMINOALKYLPHOSPHONATE N-ACETYLTRANSFERASE-RELATED-RELATED"/>
    <property type="match status" value="1"/>
</dbReference>
<evidence type="ECO:0000259" key="3">
    <source>
        <dbReference type="PROSITE" id="PS51186"/>
    </source>
</evidence>
<organism evidence="4 5">
    <name type="scientific">Kocuria gwangalliensis</name>
    <dbReference type="NCBI Taxonomy" id="501592"/>
    <lineage>
        <taxon>Bacteria</taxon>
        <taxon>Bacillati</taxon>
        <taxon>Actinomycetota</taxon>
        <taxon>Actinomycetes</taxon>
        <taxon>Micrococcales</taxon>
        <taxon>Micrococcaceae</taxon>
        <taxon>Kocuria</taxon>
    </lineage>
</organism>
<comment type="caution">
    <text evidence="4">The sequence shown here is derived from an EMBL/GenBank/DDBJ whole genome shotgun (WGS) entry which is preliminary data.</text>
</comment>
<dbReference type="RefSeq" id="WP_345311725.1">
    <property type="nucleotide sequence ID" value="NZ_BAABLN010000035.1"/>
</dbReference>
<dbReference type="PROSITE" id="PS51186">
    <property type="entry name" value="GNAT"/>
    <property type="match status" value="1"/>
</dbReference>
<dbReference type="InterPro" id="IPR016181">
    <property type="entry name" value="Acyl_CoA_acyltransferase"/>
</dbReference>
<gene>
    <name evidence="4" type="ORF">GCM10025781_25530</name>
</gene>